<organism evidence="2 3">
    <name type="scientific">Planobispora takensis</name>
    <dbReference type="NCBI Taxonomy" id="1367882"/>
    <lineage>
        <taxon>Bacteria</taxon>
        <taxon>Bacillati</taxon>
        <taxon>Actinomycetota</taxon>
        <taxon>Actinomycetes</taxon>
        <taxon>Streptosporangiales</taxon>
        <taxon>Streptosporangiaceae</taxon>
        <taxon>Planobispora</taxon>
    </lineage>
</organism>
<protein>
    <submittedName>
        <fullName evidence="2">Uncharacterized protein</fullName>
    </submittedName>
</protein>
<dbReference type="AlphaFoldDB" id="A0A8J3T567"/>
<feature type="transmembrane region" description="Helical" evidence="1">
    <location>
        <begin position="36"/>
        <end position="55"/>
    </location>
</feature>
<accession>A0A8J3T567</accession>
<keyword evidence="1" id="KW-0812">Transmembrane</keyword>
<evidence type="ECO:0000313" key="2">
    <source>
        <dbReference type="EMBL" id="GII05923.1"/>
    </source>
</evidence>
<dbReference type="Pfam" id="PF19545">
    <property type="entry name" value="DUF6069"/>
    <property type="match status" value="1"/>
</dbReference>
<dbReference type="Proteomes" id="UP000634476">
    <property type="component" value="Unassembled WGS sequence"/>
</dbReference>
<feature type="transmembrane region" description="Helical" evidence="1">
    <location>
        <begin position="67"/>
        <end position="86"/>
    </location>
</feature>
<gene>
    <name evidence="2" type="ORF">Pta02_79310</name>
</gene>
<evidence type="ECO:0000313" key="3">
    <source>
        <dbReference type="Proteomes" id="UP000634476"/>
    </source>
</evidence>
<proteinExistence type="predicted"/>
<name>A0A8J3T567_9ACTN</name>
<feature type="transmembrane region" description="Helical" evidence="1">
    <location>
        <begin position="92"/>
        <end position="111"/>
    </location>
</feature>
<reference evidence="2" key="1">
    <citation type="submission" date="2021-01" db="EMBL/GenBank/DDBJ databases">
        <title>Whole genome shotgun sequence of Planobispora takensis NBRC 109077.</title>
        <authorList>
            <person name="Komaki H."/>
            <person name="Tamura T."/>
        </authorList>
    </citation>
    <scope>NUCLEOTIDE SEQUENCE</scope>
    <source>
        <strain evidence="2">NBRC 109077</strain>
    </source>
</reference>
<dbReference type="EMBL" id="BOOK01000085">
    <property type="protein sequence ID" value="GII05923.1"/>
    <property type="molecule type" value="Genomic_DNA"/>
</dbReference>
<keyword evidence="1" id="KW-0472">Membrane</keyword>
<sequence length="114" mass="11340">MIGAPAAALAAWALAVAVIGTEPTVRMGGGTQPVGPVPVVVTGLLAGLAGWTLLAVLERFTSRPGRIWTIVALVVLALSLSGPLGGAVGPTATLVLVLLHLIVGAVLVLGLPRR</sequence>
<comment type="caution">
    <text evidence="2">The sequence shown here is derived from an EMBL/GenBank/DDBJ whole genome shotgun (WGS) entry which is preliminary data.</text>
</comment>
<keyword evidence="3" id="KW-1185">Reference proteome</keyword>
<dbReference type="InterPro" id="IPR045713">
    <property type="entry name" value="DUF6069"/>
</dbReference>
<evidence type="ECO:0000256" key="1">
    <source>
        <dbReference type="SAM" id="Phobius"/>
    </source>
</evidence>
<keyword evidence="1" id="KW-1133">Transmembrane helix</keyword>